<reference evidence="2 3" key="1">
    <citation type="submission" date="2020-08" db="EMBL/GenBank/DDBJ databases">
        <title>Genomic Encyclopedia of Type Strains, Phase IV (KMG-IV): sequencing the most valuable type-strain genomes for metagenomic binning, comparative biology and taxonomic classification.</title>
        <authorList>
            <person name="Goeker M."/>
        </authorList>
    </citation>
    <scope>NUCLEOTIDE SEQUENCE [LARGE SCALE GENOMIC DNA]</scope>
    <source>
        <strain evidence="2 3">DSM 103526</strain>
    </source>
</reference>
<dbReference type="AlphaFoldDB" id="A0A841L0P1"/>
<sequence length="294" mass="34406">MSIKFCNYINQHGFTDDFLKVYDFLKRINQENVTTPNFLWGRWEWMFSLPYLNKSFLNRIGMWKDDEKIVALATYETDIDEAYICVDKDYHFLKEDILNYVQHHFSGEHKVLIDDNDHGFQRIAIAHGYRPTQSKQCTARIDIDDNISYQLPQGFRVVSLAERFDLYEYSKVLWRGFNHDGEPPKTGEHMLDIKNQFAGPHVNLEHKIAVVAPNGEFVSYCGMWYERNTDYALVEPVATDPQYRMMGLGKAAVLEAVMRCGKLGAKRAYVGSSQQFYYNIGFYPVSTETFWCRK</sequence>
<dbReference type="GO" id="GO:0005840">
    <property type="term" value="C:ribosome"/>
    <property type="evidence" value="ECO:0007669"/>
    <property type="project" value="UniProtKB-KW"/>
</dbReference>
<dbReference type="InterPro" id="IPR000182">
    <property type="entry name" value="GNAT_dom"/>
</dbReference>
<dbReference type="Gene3D" id="3.40.630.30">
    <property type="match status" value="1"/>
</dbReference>
<dbReference type="PROSITE" id="PS51186">
    <property type="entry name" value="GNAT"/>
    <property type="match status" value="1"/>
</dbReference>
<dbReference type="Proteomes" id="UP000579281">
    <property type="component" value="Unassembled WGS sequence"/>
</dbReference>
<evidence type="ECO:0000313" key="3">
    <source>
        <dbReference type="Proteomes" id="UP000579281"/>
    </source>
</evidence>
<keyword evidence="2" id="KW-0687">Ribonucleoprotein</keyword>
<keyword evidence="2" id="KW-0689">Ribosomal protein</keyword>
<dbReference type="SUPFAM" id="SSF55729">
    <property type="entry name" value="Acyl-CoA N-acyltransferases (Nat)"/>
    <property type="match status" value="1"/>
</dbReference>
<proteinExistence type="predicted"/>
<gene>
    <name evidence="2" type="ORF">HNQ80_004288</name>
</gene>
<dbReference type="GO" id="GO:0016747">
    <property type="term" value="F:acyltransferase activity, transferring groups other than amino-acyl groups"/>
    <property type="evidence" value="ECO:0007669"/>
    <property type="project" value="InterPro"/>
</dbReference>
<evidence type="ECO:0000313" key="2">
    <source>
        <dbReference type="EMBL" id="MBB6218148.1"/>
    </source>
</evidence>
<dbReference type="EMBL" id="JACHEN010000034">
    <property type="protein sequence ID" value="MBB6218148.1"/>
    <property type="molecule type" value="Genomic_DNA"/>
</dbReference>
<evidence type="ECO:0000259" key="1">
    <source>
        <dbReference type="PROSITE" id="PS51186"/>
    </source>
</evidence>
<organism evidence="2 3">
    <name type="scientific">Anaerosolibacter carboniphilus</name>
    <dbReference type="NCBI Taxonomy" id="1417629"/>
    <lineage>
        <taxon>Bacteria</taxon>
        <taxon>Bacillati</taxon>
        <taxon>Bacillota</taxon>
        <taxon>Clostridia</taxon>
        <taxon>Peptostreptococcales</taxon>
        <taxon>Thermotaleaceae</taxon>
        <taxon>Anaerosolibacter</taxon>
    </lineage>
</organism>
<dbReference type="Pfam" id="PF00583">
    <property type="entry name" value="Acetyltransf_1"/>
    <property type="match status" value="1"/>
</dbReference>
<dbReference type="InterPro" id="IPR016181">
    <property type="entry name" value="Acyl_CoA_acyltransferase"/>
</dbReference>
<name>A0A841L0P1_9FIRM</name>
<dbReference type="RefSeq" id="WP_184312646.1">
    <property type="nucleotide sequence ID" value="NZ_JACHEN010000034.1"/>
</dbReference>
<feature type="domain" description="N-acetyltransferase" evidence="1">
    <location>
        <begin position="156"/>
        <end position="294"/>
    </location>
</feature>
<comment type="caution">
    <text evidence="2">The sequence shown here is derived from an EMBL/GenBank/DDBJ whole genome shotgun (WGS) entry which is preliminary data.</text>
</comment>
<protein>
    <submittedName>
        <fullName evidence="2">Ribosomal protein S18 acetylase RimI-like enzyme</fullName>
    </submittedName>
</protein>
<dbReference type="CDD" id="cd04301">
    <property type="entry name" value="NAT_SF"/>
    <property type="match status" value="1"/>
</dbReference>
<accession>A0A841L0P1</accession>
<keyword evidence="3" id="KW-1185">Reference proteome</keyword>